<dbReference type="Proteomes" id="UP001472677">
    <property type="component" value="Unassembled WGS sequence"/>
</dbReference>
<keyword evidence="2" id="KW-1185">Reference proteome</keyword>
<evidence type="ECO:0000313" key="1">
    <source>
        <dbReference type="EMBL" id="KAK8532114.1"/>
    </source>
</evidence>
<organism evidence="1 2">
    <name type="scientific">Hibiscus sabdariffa</name>
    <name type="common">roselle</name>
    <dbReference type="NCBI Taxonomy" id="183260"/>
    <lineage>
        <taxon>Eukaryota</taxon>
        <taxon>Viridiplantae</taxon>
        <taxon>Streptophyta</taxon>
        <taxon>Embryophyta</taxon>
        <taxon>Tracheophyta</taxon>
        <taxon>Spermatophyta</taxon>
        <taxon>Magnoliopsida</taxon>
        <taxon>eudicotyledons</taxon>
        <taxon>Gunneridae</taxon>
        <taxon>Pentapetalae</taxon>
        <taxon>rosids</taxon>
        <taxon>malvids</taxon>
        <taxon>Malvales</taxon>
        <taxon>Malvaceae</taxon>
        <taxon>Malvoideae</taxon>
        <taxon>Hibiscus</taxon>
    </lineage>
</organism>
<dbReference type="EMBL" id="JBBPBM010000034">
    <property type="protein sequence ID" value="KAK8532114.1"/>
    <property type="molecule type" value="Genomic_DNA"/>
</dbReference>
<protein>
    <recommendedName>
        <fullName evidence="3">RNase H type-1 domain-containing protein</fullName>
    </recommendedName>
</protein>
<comment type="caution">
    <text evidence="1">The sequence shown here is derived from an EMBL/GenBank/DDBJ whole genome shotgun (WGS) entry which is preliminary data.</text>
</comment>
<accession>A0ABR2D7Z5</accession>
<reference evidence="1 2" key="1">
    <citation type="journal article" date="2024" name="G3 (Bethesda)">
        <title>Genome assembly of Hibiscus sabdariffa L. provides insights into metabolisms of medicinal natural products.</title>
        <authorList>
            <person name="Kim T."/>
        </authorList>
    </citation>
    <scope>NUCLEOTIDE SEQUENCE [LARGE SCALE GENOMIC DNA]</scope>
    <source>
        <strain evidence="1">TK-2024</strain>
        <tissue evidence="1">Old leaves</tissue>
    </source>
</reference>
<evidence type="ECO:0008006" key="3">
    <source>
        <dbReference type="Google" id="ProtNLM"/>
    </source>
</evidence>
<sequence>MEIIRTIPMKPLFPRILEDVLTVINKTNYTEDDRSVLRSFVKQIHNLRAFFISLTFSHAVRTCNAVVHLLAREGRDFPGPRFWVEEAPPSVEEAALKDKWEANTVANKLVVFARDLSMREVLYVDPPIEVLPATAASSGSQTNLN</sequence>
<name>A0ABR2D7Z5_9ROSI</name>
<evidence type="ECO:0000313" key="2">
    <source>
        <dbReference type="Proteomes" id="UP001472677"/>
    </source>
</evidence>
<gene>
    <name evidence="1" type="ORF">V6N12_053563</name>
</gene>
<proteinExistence type="predicted"/>